<gene>
    <name evidence="9" type="ordered locus">Galf_0483</name>
</gene>
<dbReference type="Pfam" id="PF13174">
    <property type="entry name" value="TPR_6"/>
    <property type="match status" value="1"/>
</dbReference>
<name>D9SC62_GALCS</name>
<dbReference type="UniPathway" id="UPA00694"/>
<dbReference type="Pfam" id="PF05420">
    <property type="entry name" value="BCSC_C"/>
    <property type="match status" value="1"/>
</dbReference>
<dbReference type="RefSeq" id="WP_013292470.1">
    <property type="nucleotide sequence ID" value="NC_014394.1"/>
</dbReference>
<dbReference type="AlphaFoldDB" id="D9SC62"/>
<keyword evidence="4 6" id="KW-0802">TPR repeat</keyword>
<dbReference type="SMART" id="SM00028">
    <property type="entry name" value="TPR"/>
    <property type="match status" value="9"/>
</dbReference>
<dbReference type="GO" id="GO:0006011">
    <property type="term" value="P:UDP-alpha-D-glucose metabolic process"/>
    <property type="evidence" value="ECO:0007669"/>
    <property type="project" value="InterPro"/>
</dbReference>
<dbReference type="InterPro" id="IPR051012">
    <property type="entry name" value="CellSynth/LPSAsmb/PSIAsmb"/>
</dbReference>
<evidence type="ECO:0000259" key="8">
    <source>
        <dbReference type="Pfam" id="PF05420"/>
    </source>
</evidence>
<dbReference type="Pfam" id="PF13181">
    <property type="entry name" value="TPR_8"/>
    <property type="match status" value="1"/>
</dbReference>
<accession>D9SC62</accession>
<dbReference type="InterPro" id="IPR008410">
    <property type="entry name" value="BCSC_C"/>
</dbReference>
<comment type="pathway">
    <text evidence="1">Glycan metabolism; bacterial cellulose biosynthesis.</text>
</comment>
<evidence type="ECO:0000256" key="2">
    <source>
        <dbReference type="ARBA" id="ARBA00022729"/>
    </source>
</evidence>
<evidence type="ECO:0000256" key="7">
    <source>
        <dbReference type="SAM" id="SignalP"/>
    </source>
</evidence>
<feature type="domain" description="Cellulose synthase operon C C-terminal" evidence="8">
    <location>
        <begin position="877"/>
        <end position="1217"/>
    </location>
</feature>
<evidence type="ECO:0000256" key="3">
    <source>
        <dbReference type="ARBA" id="ARBA00022737"/>
    </source>
</evidence>
<feature type="chain" id="PRO_5003128104" evidence="7">
    <location>
        <begin position="25"/>
        <end position="1236"/>
    </location>
</feature>
<protein>
    <submittedName>
        <fullName evidence="9">Cellulose synthase operon C domain protein</fullName>
    </submittedName>
</protein>
<dbReference type="eggNOG" id="COG0457">
    <property type="taxonomic scope" value="Bacteria"/>
</dbReference>
<dbReference type="STRING" id="395494.Galf_0483"/>
<dbReference type="Pfam" id="PF14559">
    <property type="entry name" value="TPR_19"/>
    <property type="match status" value="2"/>
</dbReference>
<evidence type="ECO:0000256" key="1">
    <source>
        <dbReference type="ARBA" id="ARBA00005186"/>
    </source>
</evidence>
<dbReference type="InterPro" id="IPR003921">
    <property type="entry name" value="Cell_synth_C"/>
</dbReference>
<reference evidence="9 10" key="1">
    <citation type="submission" date="2010-08" db="EMBL/GenBank/DDBJ databases">
        <title>Complete sequence of Gallionella capsiferriformans ES-2.</title>
        <authorList>
            <consortium name="US DOE Joint Genome Institute"/>
            <person name="Lucas S."/>
            <person name="Copeland A."/>
            <person name="Lapidus A."/>
            <person name="Cheng J.-F."/>
            <person name="Bruce D."/>
            <person name="Goodwin L."/>
            <person name="Pitluck S."/>
            <person name="Chertkov O."/>
            <person name="Davenport K.W."/>
            <person name="Detter J.C."/>
            <person name="Han C."/>
            <person name="Tapia R."/>
            <person name="Land M."/>
            <person name="Hauser L."/>
            <person name="Chang Y.-J."/>
            <person name="Jeffries C."/>
            <person name="Kyrpides N."/>
            <person name="Ivanova N."/>
            <person name="Mikhailova N."/>
            <person name="Shelobolina E.S."/>
            <person name="Picardal F."/>
            <person name="Roden E."/>
            <person name="Emerson D."/>
            <person name="Woyke T."/>
        </authorList>
    </citation>
    <scope>NUCLEOTIDE SEQUENCE [LARGE SCALE GENOMIC DNA]</scope>
    <source>
        <strain evidence="9 10">ES-2</strain>
    </source>
</reference>
<dbReference type="Proteomes" id="UP000001235">
    <property type="component" value="Chromosome"/>
</dbReference>
<evidence type="ECO:0000256" key="5">
    <source>
        <dbReference type="ARBA" id="ARBA00022916"/>
    </source>
</evidence>
<organism evidence="9 10">
    <name type="scientific">Gallionella capsiferriformans (strain ES-2)</name>
    <name type="common">Gallionella ferruginea capsiferriformans (strain ES-2)</name>
    <dbReference type="NCBI Taxonomy" id="395494"/>
    <lineage>
        <taxon>Bacteria</taxon>
        <taxon>Pseudomonadati</taxon>
        <taxon>Pseudomonadota</taxon>
        <taxon>Betaproteobacteria</taxon>
        <taxon>Nitrosomonadales</taxon>
        <taxon>Gallionellaceae</taxon>
        <taxon>Gallionella</taxon>
    </lineage>
</organism>
<feature type="repeat" description="TPR" evidence="6">
    <location>
        <begin position="385"/>
        <end position="418"/>
    </location>
</feature>
<dbReference type="HOGENOM" id="CLU_001631_1_0_4"/>
<keyword evidence="10" id="KW-1185">Reference proteome</keyword>
<dbReference type="GO" id="GO:0030244">
    <property type="term" value="P:cellulose biosynthetic process"/>
    <property type="evidence" value="ECO:0007669"/>
    <property type="project" value="UniProtKB-KW"/>
</dbReference>
<keyword evidence="2 7" id="KW-0732">Signal</keyword>
<proteinExistence type="predicted"/>
<evidence type="ECO:0000313" key="10">
    <source>
        <dbReference type="Proteomes" id="UP000001235"/>
    </source>
</evidence>
<feature type="repeat" description="TPR" evidence="6">
    <location>
        <begin position="309"/>
        <end position="342"/>
    </location>
</feature>
<dbReference type="PANTHER" id="PTHR45586">
    <property type="entry name" value="TPR REPEAT-CONTAINING PROTEIN PA4667"/>
    <property type="match status" value="1"/>
</dbReference>
<evidence type="ECO:0000256" key="4">
    <source>
        <dbReference type="ARBA" id="ARBA00022803"/>
    </source>
</evidence>
<sequence length="1236" mass="135018" precursor="true">MPINLHALSMLLVLSGLISQPVLAAESSTDTLLRGAKKWVEKDRADIAKTMLKKAILLDPNSQEALYMMGRIELKDGKSDEATKYLHKLKQTAPGGKRTQELNDAIYGKVAPTLKAPTASFVKPAPSLQAPTTSFIKPAKPVTKLKVATTKEAQSKQVKQIKKSKQTEPELSPKVDKIDADEAAVRLANDPDIIARTDALDALADGNIDQAETSLLDIIKRRPNDPEVIGGLGLVHQKRGNFIESEKYFIQAVAAAQGEESEAGRWESLIGTARFSQYMTNAKALLNENKLPEAEAAIEQAIALKPGDPDTLAVRGNIKTEENNFPEAERLYREALKIEGYNSFATRGLANLLVRMGRSEEALSFIEQVLNDYPNEWRKSPYSQASLLREAGNLYIAAHQPSYAVKAFEQAVSVDPKNPWVRFSLAKHYISLDLIPLARGVIQEGVNLSPDDPAMHQVQALVLLSLDDYKGALDSLNQIPENQLTQDLRETKNSALIKYYSQQANEKIAQGNRKEAMHIMSVAQTLAQGDYSATEQVAEAWFRLDQQKLGLAAMRALPQPAPLQTQVRFASLLNRAKQDQDLEAYLPTLRIPEGNDDTSKKYRASIQEIEFAMAGRHYDKLIKAGKTVQAQQFADTIMNANQLSTSDYFRFHRSYFSKAQLPENAIAMLNQEKEQSPDDMNIRYELAHAYSQDKQSSNSQREIQELLAMTKSDDIDMRLRIAGLQQSVGDSNGARLTVRDLTTRFPNNTDVLFQAGNIARSSGKYNQAMRYYQKSKAQSLQPQATNDTVIVSEQGPLLNLLPKSQDKRATKPIALVSNKESDSIYRSALAGDTNKAKPQTAGLSAVDEAMNSIAAQRSAKIEAGLDIQSKTAGNGTSTYNSIEVPMLARFPIGYEAHGTVQVDKVSIDAGSLPATFNDAALFGKIHITQTPLAAPLAQTASGTSIGLGYEQSGVKADIGLVGQGFPVRNVVGGIRTGGDFGGLSYSLSLSRRPYTGSLLSYAGAKDPISGITWGGVTNTGLSLYMSTTLGDFNVSGMGSYGLLRGQNVLNNSRLYLRAAIDTDIYTTDDSVLNIGLSASYTSFAKNQAFYTFGHGGYYSPQSSLSFSLPVELSGRADLLSYQVRASVSYSRTREDAAVFYPTDAALQAQAALGPNFPPGNSQAIYQGGTGGGFGYGLLAATEYRLTPNFALGGRFTMDRSAYYAPNNLFFYGRYMFNPETGAVKMRPEFVTPYAQY</sequence>
<dbReference type="EMBL" id="CP002159">
    <property type="protein sequence ID" value="ADL54527.1"/>
    <property type="molecule type" value="Genomic_DNA"/>
</dbReference>
<dbReference type="PANTHER" id="PTHR45586:SF1">
    <property type="entry name" value="LIPOPOLYSACCHARIDE ASSEMBLY PROTEIN B"/>
    <property type="match status" value="1"/>
</dbReference>
<dbReference type="InterPro" id="IPR019734">
    <property type="entry name" value="TPR_rpt"/>
</dbReference>
<feature type="signal peptide" evidence="7">
    <location>
        <begin position="1"/>
        <end position="24"/>
    </location>
</feature>
<evidence type="ECO:0000256" key="6">
    <source>
        <dbReference type="PROSITE-ProRule" id="PRU00339"/>
    </source>
</evidence>
<dbReference type="GO" id="GO:0019867">
    <property type="term" value="C:outer membrane"/>
    <property type="evidence" value="ECO:0007669"/>
    <property type="project" value="InterPro"/>
</dbReference>
<dbReference type="PROSITE" id="PS50005">
    <property type="entry name" value="TPR"/>
    <property type="match status" value="2"/>
</dbReference>
<dbReference type="SUPFAM" id="SSF48452">
    <property type="entry name" value="TPR-like"/>
    <property type="match status" value="4"/>
</dbReference>
<keyword evidence="3" id="KW-0677">Repeat</keyword>
<dbReference type="PRINTS" id="PR01441">
    <property type="entry name" value="CELLSNTHASEC"/>
</dbReference>
<dbReference type="Gene3D" id="1.25.40.10">
    <property type="entry name" value="Tetratricopeptide repeat domain"/>
    <property type="match status" value="4"/>
</dbReference>
<dbReference type="KEGG" id="gca:Galf_0483"/>
<dbReference type="InterPro" id="IPR011990">
    <property type="entry name" value="TPR-like_helical_dom_sf"/>
</dbReference>
<evidence type="ECO:0000313" key="9">
    <source>
        <dbReference type="EMBL" id="ADL54527.1"/>
    </source>
</evidence>
<keyword evidence="5" id="KW-0135">Cellulose biosynthesis</keyword>